<accession>A0A2P4EWU6</accession>
<keyword evidence="6" id="KW-0249">Electron transport</keyword>
<evidence type="ECO:0000313" key="11">
    <source>
        <dbReference type="EMBL" id="POB04482.1"/>
    </source>
</evidence>
<feature type="transmembrane region" description="Helical" evidence="9">
    <location>
        <begin position="138"/>
        <end position="162"/>
    </location>
</feature>
<keyword evidence="5 9" id="KW-0812">Transmembrane</keyword>
<feature type="domain" description="Cytochrome b/b6 C-terminal region profile" evidence="10">
    <location>
        <begin position="1"/>
        <end position="135"/>
    </location>
</feature>
<dbReference type="InterPro" id="IPR002781">
    <property type="entry name" value="TM_pro_TauE-like"/>
</dbReference>
<name>A0A2P4EWU6_9GAMM</name>
<dbReference type="EMBL" id="PPSK01000004">
    <property type="protein sequence ID" value="POB04482.1"/>
    <property type="molecule type" value="Genomic_DNA"/>
</dbReference>
<dbReference type="GO" id="GO:0016491">
    <property type="term" value="F:oxidoreductase activity"/>
    <property type="evidence" value="ECO:0007669"/>
    <property type="project" value="InterPro"/>
</dbReference>
<dbReference type="InterPro" id="IPR052017">
    <property type="entry name" value="TSUP"/>
</dbReference>
<evidence type="ECO:0000256" key="3">
    <source>
        <dbReference type="ARBA" id="ARBA00022448"/>
    </source>
</evidence>
<dbReference type="PROSITE" id="PS51003">
    <property type="entry name" value="CYTB_CTER"/>
    <property type="match status" value="1"/>
</dbReference>
<evidence type="ECO:0000256" key="4">
    <source>
        <dbReference type="ARBA" id="ARBA00022475"/>
    </source>
</evidence>
<sequence length="257" mass="27324">MSELLPLLLPENLAPHWALLLILAAALTSAITAAMGAGGGVMLLAIMALVMPAAAIIPVHGMVQLGSNANRALMTWRHINWRVIAWFAPGVILGAFAASLLLVRLPLAVVQLSIALFIIVLCWGPAIPKVATGPIGTLLASTATSFLSLFVGATGPLVAAFIKQQQAHQRLQTVANFAAAMTLQHLPKAFAFSAAGFIFREWLALIAAMIAAGAVGTWLGLHLLKRMSDHHFSRLFNIVLTLLAARLAWEAVRNWLA</sequence>
<evidence type="ECO:0000259" key="10">
    <source>
        <dbReference type="PROSITE" id="PS51003"/>
    </source>
</evidence>
<dbReference type="PANTHER" id="PTHR30269">
    <property type="entry name" value="TRANSMEMBRANE PROTEIN YFCA"/>
    <property type="match status" value="1"/>
</dbReference>
<gene>
    <name evidence="11" type="ORF">C1949_05765</name>
</gene>
<keyword evidence="7 9" id="KW-1133">Transmembrane helix</keyword>
<comment type="caution">
    <text evidence="11">The sequence shown here is derived from an EMBL/GenBank/DDBJ whole genome shotgun (WGS) entry which is preliminary data.</text>
</comment>
<keyword evidence="3" id="KW-0813">Transport</keyword>
<dbReference type="InterPro" id="IPR005798">
    <property type="entry name" value="Cyt_b/b6_C"/>
</dbReference>
<feature type="transmembrane region" description="Helical" evidence="9">
    <location>
        <begin position="108"/>
        <end position="126"/>
    </location>
</feature>
<dbReference type="OrthoDB" id="6197550at2"/>
<reference evidence="11 12" key="1">
    <citation type="submission" date="2018-01" db="EMBL/GenBank/DDBJ databases">
        <title>Draft genome of the type strain Pseudomonas oceani DSM 100277 isolated from the deep water in Okinawa trough, northwestern Pacific Ocean.</title>
        <authorList>
            <person name="Gomila M."/>
            <person name="Mulet M."/>
            <person name="Garcia-Valdes E."/>
            <person name="Lalucat J."/>
        </authorList>
    </citation>
    <scope>NUCLEOTIDE SEQUENCE [LARGE SCALE GENOMIC DNA]</scope>
    <source>
        <strain evidence="11 12">DSM 100277</strain>
    </source>
</reference>
<feature type="transmembrane region" description="Helical" evidence="9">
    <location>
        <begin position="174"/>
        <end position="196"/>
    </location>
</feature>
<feature type="transmembrane region" description="Helical" evidence="9">
    <location>
        <begin position="14"/>
        <end position="34"/>
    </location>
</feature>
<dbReference type="PANTHER" id="PTHR30269:SF37">
    <property type="entry name" value="MEMBRANE TRANSPORTER PROTEIN"/>
    <property type="match status" value="1"/>
</dbReference>
<proteinExistence type="inferred from homology"/>
<dbReference type="RefSeq" id="WP_104737529.1">
    <property type="nucleotide sequence ID" value="NZ_BMHR01000003.1"/>
</dbReference>
<evidence type="ECO:0000256" key="6">
    <source>
        <dbReference type="ARBA" id="ARBA00022982"/>
    </source>
</evidence>
<dbReference type="Proteomes" id="UP000243451">
    <property type="component" value="Unassembled WGS sequence"/>
</dbReference>
<evidence type="ECO:0000256" key="5">
    <source>
        <dbReference type="ARBA" id="ARBA00022692"/>
    </source>
</evidence>
<evidence type="ECO:0000256" key="9">
    <source>
        <dbReference type="RuleBase" id="RU363041"/>
    </source>
</evidence>
<organism evidence="11 12">
    <name type="scientific">Halopseudomonas oceani</name>
    <dbReference type="NCBI Taxonomy" id="1708783"/>
    <lineage>
        <taxon>Bacteria</taxon>
        <taxon>Pseudomonadati</taxon>
        <taxon>Pseudomonadota</taxon>
        <taxon>Gammaproteobacteria</taxon>
        <taxon>Pseudomonadales</taxon>
        <taxon>Pseudomonadaceae</taxon>
        <taxon>Halopseudomonas</taxon>
    </lineage>
</organism>
<feature type="transmembrane region" description="Helical" evidence="9">
    <location>
        <begin position="83"/>
        <end position="103"/>
    </location>
</feature>
<keyword evidence="8 9" id="KW-0472">Membrane</keyword>
<dbReference type="AlphaFoldDB" id="A0A2P4EWU6"/>
<comment type="similarity">
    <text evidence="2 9">Belongs to the 4-toluene sulfonate uptake permease (TSUP) (TC 2.A.102) family.</text>
</comment>
<feature type="transmembrane region" description="Helical" evidence="9">
    <location>
        <begin position="41"/>
        <end position="63"/>
    </location>
</feature>
<evidence type="ECO:0000256" key="8">
    <source>
        <dbReference type="ARBA" id="ARBA00023136"/>
    </source>
</evidence>
<feature type="transmembrane region" description="Helical" evidence="9">
    <location>
        <begin position="202"/>
        <end position="223"/>
    </location>
</feature>
<dbReference type="Pfam" id="PF01925">
    <property type="entry name" value="TauE"/>
    <property type="match status" value="1"/>
</dbReference>
<protein>
    <recommendedName>
        <fullName evidence="9">Probable membrane transporter protein</fullName>
    </recommendedName>
</protein>
<dbReference type="GO" id="GO:0005886">
    <property type="term" value="C:plasma membrane"/>
    <property type="evidence" value="ECO:0007669"/>
    <property type="project" value="UniProtKB-SubCell"/>
</dbReference>
<evidence type="ECO:0000256" key="2">
    <source>
        <dbReference type="ARBA" id="ARBA00009142"/>
    </source>
</evidence>
<keyword evidence="12" id="KW-1185">Reference proteome</keyword>
<evidence type="ECO:0000313" key="12">
    <source>
        <dbReference type="Proteomes" id="UP000243451"/>
    </source>
</evidence>
<comment type="subcellular location">
    <subcellularLocation>
        <location evidence="1 9">Cell membrane</location>
        <topology evidence="1 9">Multi-pass membrane protein</topology>
    </subcellularLocation>
</comment>
<evidence type="ECO:0000256" key="1">
    <source>
        <dbReference type="ARBA" id="ARBA00004651"/>
    </source>
</evidence>
<keyword evidence="4 9" id="KW-1003">Cell membrane</keyword>
<dbReference type="GO" id="GO:0009055">
    <property type="term" value="F:electron transfer activity"/>
    <property type="evidence" value="ECO:0007669"/>
    <property type="project" value="InterPro"/>
</dbReference>
<evidence type="ECO:0000256" key="7">
    <source>
        <dbReference type="ARBA" id="ARBA00022989"/>
    </source>
</evidence>